<name>A0A0A3XZY2_BRAJP</name>
<organism evidence="1 2">
    <name type="scientific">Bradyrhizobium japonicum</name>
    <dbReference type="NCBI Taxonomy" id="375"/>
    <lineage>
        <taxon>Bacteria</taxon>
        <taxon>Pseudomonadati</taxon>
        <taxon>Pseudomonadota</taxon>
        <taxon>Alphaproteobacteria</taxon>
        <taxon>Hyphomicrobiales</taxon>
        <taxon>Nitrobacteraceae</taxon>
        <taxon>Bradyrhizobium</taxon>
    </lineage>
</organism>
<evidence type="ECO:0000313" key="1">
    <source>
        <dbReference type="EMBL" id="KGT78884.1"/>
    </source>
</evidence>
<evidence type="ECO:0000313" key="2">
    <source>
        <dbReference type="Proteomes" id="UP000030377"/>
    </source>
</evidence>
<proteinExistence type="predicted"/>
<dbReference type="RefSeq" id="WP_041955740.1">
    <property type="nucleotide sequence ID" value="NZ_JAOQNC010000001.1"/>
</dbReference>
<protein>
    <submittedName>
        <fullName evidence="1">Uncharacterized protein</fullName>
    </submittedName>
</protein>
<comment type="caution">
    <text evidence="1">The sequence shown here is derived from an EMBL/GenBank/DDBJ whole genome shotgun (WGS) entry which is preliminary data.</text>
</comment>
<sequence>MDPIRRHLLKAAGLFVASRAFANDQQGTSMQPSSVKPRHVLCFLGKDESLLHPPKAVAKTIADFNFEIDRTYSQAKPDPHMERSFGVCWDRVFPKAWSAADEAAVASHKAVLYLLSPPLEQQKAVAFSAAALRIVEEMIEAGATAAKGESAGVAHGLARWRSLGNQARNGAKTGQGLGMTLAVAKACRLAFAKRPLEGDRYYETVGYHLVGLPEIYVAKSRGDEWSAVMLMDELANAMAERGIEATLRDRKLTLSREQDYAEDDFKFNPYGVIRVEA</sequence>
<dbReference type="Proteomes" id="UP000030377">
    <property type="component" value="Unassembled WGS sequence"/>
</dbReference>
<dbReference type="EMBL" id="JRPN01000014">
    <property type="protein sequence ID" value="KGT78884.1"/>
    <property type="molecule type" value="Genomic_DNA"/>
</dbReference>
<dbReference type="AlphaFoldDB" id="A0A0A3XZY2"/>
<reference evidence="1 2" key="1">
    <citation type="submission" date="2014-09" db="EMBL/GenBank/DDBJ databases">
        <title>Draft genome of Bradyrhizobium japonicum Is-34.</title>
        <authorList>
            <person name="Tsurumaru H."/>
            <person name="Yamakawa T."/>
            <person name="Hashimoto S."/>
            <person name="Okizaki K."/>
            <person name="Kanesaki Y."/>
            <person name="Yoshikawa H."/>
            <person name="Yajima S."/>
        </authorList>
    </citation>
    <scope>NUCLEOTIDE SEQUENCE [LARGE SCALE GENOMIC DNA]</scope>
    <source>
        <strain evidence="1 2">Is-34</strain>
    </source>
</reference>
<accession>A0A0A3XZY2</accession>
<gene>
    <name evidence="1" type="ORF">MA20_16085</name>
</gene>